<dbReference type="PANTHER" id="PTHR11130">
    <property type="entry name" value="GLUTATHIONE SYNTHETASE"/>
    <property type="match status" value="1"/>
</dbReference>
<dbReference type="InterPro" id="IPR005615">
    <property type="entry name" value="Glutathione_synthase"/>
</dbReference>
<feature type="binding site" evidence="11">
    <location>
        <begin position="385"/>
        <end position="394"/>
    </location>
    <ligand>
        <name>ATP</name>
        <dbReference type="ChEBI" id="CHEBI:30616"/>
    </ligand>
</feature>
<proteinExistence type="inferred from homology"/>
<evidence type="ECO:0000256" key="1">
    <source>
        <dbReference type="ARBA" id="ARBA00004965"/>
    </source>
</evidence>
<accession>A0A371EXZ3</accession>
<protein>
    <recommendedName>
        <fullName evidence="4">glutathione synthase</fullName>
        <ecNumber evidence="4">6.3.2.3</ecNumber>
    </recommendedName>
</protein>
<keyword evidence="10 12" id="KW-0460">Magnesium</keyword>
<dbReference type="GO" id="GO:0005524">
    <property type="term" value="F:ATP binding"/>
    <property type="evidence" value="ECO:0007669"/>
    <property type="project" value="UniProtKB-KW"/>
</dbReference>
<dbReference type="Gene3D" id="3.30.470.20">
    <property type="entry name" value="ATP-grasp fold, B domain"/>
    <property type="match status" value="1"/>
</dbReference>
<dbReference type="EC" id="6.3.2.3" evidence="4"/>
<feature type="binding site" evidence="11">
    <location>
        <position position="472"/>
    </location>
    <ligand>
        <name>substrate</name>
    </ligand>
</feature>
<dbReference type="OrthoDB" id="2020073at2759"/>
<dbReference type="CDD" id="cd00228">
    <property type="entry name" value="eu-GS"/>
    <property type="match status" value="1"/>
</dbReference>
<evidence type="ECO:0000313" key="15">
    <source>
        <dbReference type="Proteomes" id="UP000257109"/>
    </source>
</evidence>
<feature type="non-terminal residue" evidence="14">
    <location>
        <position position="1"/>
    </location>
</feature>
<feature type="binding site" evidence="11">
    <location>
        <position position="331"/>
    </location>
    <ligand>
        <name>ATP</name>
        <dbReference type="ChEBI" id="CHEBI:30616"/>
    </ligand>
</feature>
<evidence type="ECO:0000256" key="10">
    <source>
        <dbReference type="ARBA" id="ARBA00022842"/>
    </source>
</evidence>
<dbReference type="PIRSF" id="PIRSF001558">
    <property type="entry name" value="GSHase"/>
    <property type="match status" value="1"/>
</dbReference>
<dbReference type="GO" id="GO:0004363">
    <property type="term" value="F:glutathione synthase activity"/>
    <property type="evidence" value="ECO:0007669"/>
    <property type="project" value="UniProtKB-EC"/>
</dbReference>
<evidence type="ECO:0000256" key="4">
    <source>
        <dbReference type="ARBA" id="ARBA00012214"/>
    </source>
</evidence>
<keyword evidence="7 12" id="KW-0479">Metal-binding</keyword>
<dbReference type="Pfam" id="PF03199">
    <property type="entry name" value="GSH_synthase"/>
    <property type="match status" value="1"/>
</dbReference>
<comment type="pathway">
    <text evidence="1">Sulfur metabolism; glutathione biosynthesis; glutathione from L-cysteine and L-glutamate: step 2/2.</text>
</comment>
<keyword evidence="8 11" id="KW-0547">Nucleotide-binding</keyword>
<dbReference type="GO" id="GO:0046872">
    <property type="term" value="F:metal ion binding"/>
    <property type="evidence" value="ECO:0007669"/>
    <property type="project" value="UniProtKB-KW"/>
</dbReference>
<evidence type="ECO:0000256" key="6">
    <source>
        <dbReference type="ARBA" id="ARBA00022684"/>
    </source>
</evidence>
<evidence type="ECO:0000256" key="3">
    <source>
        <dbReference type="ARBA" id="ARBA00011738"/>
    </source>
</evidence>
<comment type="subunit">
    <text evidence="3">Homodimer.</text>
</comment>
<dbReference type="Gene3D" id="3.30.1490.80">
    <property type="match status" value="2"/>
</dbReference>
<dbReference type="InterPro" id="IPR014709">
    <property type="entry name" value="Glutathione_synthase_C_euk"/>
</dbReference>
<dbReference type="FunFam" id="3.30.1490.80:FF:000010">
    <property type="entry name" value="Glutathione synthetase"/>
    <property type="match status" value="1"/>
</dbReference>
<dbReference type="SUPFAM" id="SSF56059">
    <property type="entry name" value="Glutathione synthetase ATP-binding domain-like"/>
    <property type="match status" value="2"/>
</dbReference>
<keyword evidence="6" id="KW-0317">Glutathione biosynthesis</keyword>
<feature type="binding site" evidence="11">
    <location>
        <position position="190"/>
    </location>
    <ligand>
        <name>substrate</name>
    </ligand>
</feature>
<feature type="binding site" evidence="11">
    <location>
        <position position="206"/>
    </location>
    <ligand>
        <name>ATP</name>
        <dbReference type="ChEBI" id="CHEBI:30616"/>
    </ligand>
</feature>
<dbReference type="InterPro" id="IPR004887">
    <property type="entry name" value="GSH_synth_subst-bd"/>
</dbReference>
<evidence type="ECO:0000256" key="9">
    <source>
        <dbReference type="ARBA" id="ARBA00022840"/>
    </source>
</evidence>
<comment type="similarity">
    <text evidence="2">Belongs to the eukaryotic GSH synthase family.</text>
</comment>
<dbReference type="Gene3D" id="3.40.50.1760">
    <property type="entry name" value="Glutathione synthase, substrate-binding domain superfamily, eukaryotic"/>
    <property type="match status" value="2"/>
</dbReference>
<evidence type="ECO:0000256" key="11">
    <source>
        <dbReference type="PIRSR" id="PIRSR001558-1"/>
    </source>
</evidence>
<sequence>MSAGFGCLACTETSRVSTTTFPSFCTFHRRHSQSLRCFSSSTPFPKLTMSERQPLTLNPVQDSLLFDYHRLDEQFLNAVAYDALVWSSLHGLLVGDKSVQRSGSVPGVGLVHAPFALLPTPFPENHWIQASELAPIFNELVDRVSLDATFLQDSLSRTKKADEFTSRLLDIHSKMLQINKKEEIRLGLHRSDYMLDEKTKSLLQIELNTISSSFAGLSNLVTELHRYVLSCHGKLLGLDTKRIPANNAVNQYAEALAKAWSEYNNPRAVILIVVQAEERNMDGQAISVIYFRAGYTPVDYPSESEWRARILMEQSSAIKCPSISYHLVGTKKIQQELAKPGVLERFLDNKDDIAKLHKCFAGLWSLDDSNIVREAIEKPELFVMKPQREGGGNNIYGDDVRETLLKLQKENSQEDAAYILMQRIFPTTSAAILMRNGCWHKDRAISELGIFGTYLRNKDNVIINKQSGYLMRTKISSSDEGGVAAGFAVLDSSTDGTIFCYQMSFNILSFGWHQKDSAGICKAWCSCEKQLKSRICDEAKEKEETLLKLQKEDSQEDAAYILMQRIFPTTSAVVLMRNGCWHKDHAISELGIFDTYLRNKDRVITNKQSGYLMRTKISSSDEGGVAAGFAVLDSIYLT</sequence>
<dbReference type="InterPro" id="IPR016185">
    <property type="entry name" value="PreATP-grasp_dom_sf"/>
</dbReference>
<dbReference type="InterPro" id="IPR014049">
    <property type="entry name" value="Glutathione_synthase_N_euk"/>
</dbReference>
<dbReference type="Pfam" id="PF03917">
    <property type="entry name" value="GSH_synth_ATP"/>
    <property type="match status" value="2"/>
</dbReference>
<dbReference type="STRING" id="157652.A0A371EXZ3"/>
<dbReference type="FunFam" id="1.10.1080.10:FF:000005">
    <property type="entry name" value="Glutathione synthetase"/>
    <property type="match status" value="1"/>
</dbReference>
<feature type="binding site" evidence="11">
    <location>
        <position position="396"/>
    </location>
    <ligand>
        <name>ATP</name>
        <dbReference type="ChEBI" id="CHEBI:30616"/>
    </ligand>
</feature>
<dbReference type="FunFam" id="3.30.1490.50:FF:000001">
    <property type="entry name" value="Glutathione synthetase"/>
    <property type="match status" value="1"/>
</dbReference>
<dbReference type="Proteomes" id="UP000257109">
    <property type="component" value="Unassembled WGS sequence"/>
</dbReference>
<evidence type="ECO:0000313" key="14">
    <source>
        <dbReference type="EMBL" id="RDX70912.1"/>
    </source>
</evidence>
<comment type="cofactor">
    <cofactor evidence="12">
        <name>Mg(2+)</name>
        <dbReference type="ChEBI" id="CHEBI:18420"/>
    </cofactor>
    <text evidence="12">Binds 1 Mg(2+) ion per subunit.</text>
</comment>
<dbReference type="GO" id="GO:0005829">
    <property type="term" value="C:cytosol"/>
    <property type="evidence" value="ECO:0007669"/>
    <property type="project" value="TreeGrafter"/>
</dbReference>
<evidence type="ECO:0000259" key="13">
    <source>
        <dbReference type="Pfam" id="PF03199"/>
    </source>
</evidence>
<feature type="binding site" evidence="12">
    <location>
        <position position="208"/>
    </location>
    <ligand>
        <name>Mg(2+)</name>
        <dbReference type="ChEBI" id="CHEBI:18420"/>
    </ligand>
</feature>
<feature type="binding site" evidence="11">
    <location>
        <position position="474"/>
    </location>
    <ligand>
        <name>ATP</name>
        <dbReference type="ChEBI" id="CHEBI:30616"/>
    </ligand>
</feature>
<evidence type="ECO:0000256" key="12">
    <source>
        <dbReference type="PIRSR" id="PIRSR001558-2"/>
    </source>
</evidence>
<dbReference type="SUPFAM" id="SSF52440">
    <property type="entry name" value="PreATP-grasp domain"/>
    <property type="match status" value="1"/>
</dbReference>
<evidence type="ECO:0000256" key="7">
    <source>
        <dbReference type="ARBA" id="ARBA00022723"/>
    </source>
</evidence>
<evidence type="ECO:0000256" key="8">
    <source>
        <dbReference type="ARBA" id="ARBA00022741"/>
    </source>
</evidence>
<dbReference type="EMBL" id="QJKJ01011531">
    <property type="protein sequence ID" value="RDX70912.1"/>
    <property type="molecule type" value="Genomic_DNA"/>
</dbReference>
<keyword evidence="5" id="KW-0436">Ligase</keyword>
<gene>
    <name evidence="14" type="primary">GSH2</name>
    <name evidence="14" type="ORF">CR513_49793</name>
</gene>
<feature type="binding site" evidence="12">
    <location>
        <position position="389"/>
    </location>
    <ligand>
        <name>Mg(2+)</name>
        <dbReference type="ChEBI" id="CHEBI:18420"/>
    </ligand>
</feature>
<dbReference type="PANTHER" id="PTHR11130:SF0">
    <property type="entry name" value="GLUTATHIONE SYNTHETASE"/>
    <property type="match status" value="1"/>
</dbReference>
<feature type="binding site" evidence="11">
    <location>
        <begin position="421"/>
        <end position="424"/>
    </location>
    <ligand>
        <name>ATP</name>
        <dbReference type="ChEBI" id="CHEBI:30616"/>
    </ligand>
</feature>
<dbReference type="Gene3D" id="1.10.1080.10">
    <property type="entry name" value="Glutathione Synthetase, Chain A, domain 3"/>
    <property type="match status" value="1"/>
</dbReference>
<feature type="domain" description="Glutathione synthase substrate-binding" evidence="13">
    <location>
        <begin position="284"/>
        <end position="328"/>
    </location>
</feature>
<organism evidence="14 15">
    <name type="scientific">Mucuna pruriens</name>
    <name type="common">Velvet bean</name>
    <name type="synonym">Dolichos pruriens</name>
    <dbReference type="NCBI Taxonomy" id="157652"/>
    <lineage>
        <taxon>Eukaryota</taxon>
        <taxon>Viridiplantae</taxon>
        <taxon>Streptophyta</taxon>
        <taxon>Embryophyta</taxon>
        <taxon>Tracheophyta</taxon>
        <taxon>Spermatophyta</taxon>
        <taxon>Magnoliopsida</taxon>
        <taxon>eudicotyledons</taxon>
        <taxon>Gunneridae</taxon>
        <taxon>Pentapetalae</taxon>
        <taxon>rosids</taxon>
        <taxon>fabids</taxon>
        <taxon>Fabales</taxon>
        <taxon>Fabaceae</taxon>
        <taxon>Papilionoideae</taxon>
        <taxon>50 kb inversion clade</taxon>
        <taxon>NPAAA clade</taxon>
        <taxon>indigoferoid/millettioid clade</taxon>
        <taxon>Phaseoleae</taxon>
        <taxon>Mucuna</taxon>
    </lineage>
</organism>
<evidence type="ECO:0000256" key="5">
    <source>
        <dbReference type="ARBA" id="ARBA00022598"/>
    </source>
</evidence>
<evidence type="ECO:0000256" key="2">
    <source>
        <dbReference type="ARBA" id="ARBA00010385"/>
    </source>
</evidence>
<dbReference type="InterPro" id="IPR014042">
    <property type="entry name" value="Glutathione_synthase_a-hlx"/>
</dbReference>
<name>A0A371EXZ3_MUCPR</name>
<comment type="caution">
    <text evidence="14">The sequence shown here is derived from an EMBL/GenBank/DDBJ whole genome shotgun (WGS) entry which is preliminary data.</text>
</comment>
<dbReference type="Gene3D" id="3.30.1490.50">
    <property type="match status" value="1"/>
</dbReference>
<keyword evidence="9 11" id="KW-0067">ATP-binding</keyword>
<reference evidence="14" key="1">
    <citation type="submission" date="2018-05" db="EMBL/GenBank/DDBJ databases">
        <title>Draft genome of Mucuna pruriens seed.</title>
        <authorList>
            <person name="Nnadi N.E."/>
            <person name="Vos R."/>
            <person name="Hasami M.H."/>
            <person name="Devisetty U.K."/>
            <person name="Aguiy J.C."/>
        </authorList>
    </citation>
    <scope>NUCLEOTIDE SEQUENCE [LARGE SCALE GENOMIC DNA]</scope>
    <source>
        <strain evidence="14">JCA_2017</strain>
    </source>
</reference>
<dbReference type="UniPathway" id="UPA00142">
    <property type="reaction ID" value="UER00210"/>
</dbReference>
<keyword evidence="15" id="KW-1185">Reference proteome</keyword>
<feature type="binding site" evidence="11">
    <location>
        <position position="480"/>
    </location>
    <ligand>
        <name>ATP</name>
        <dbReference type="ChEBI" id="CHEBI:30616"/>
    </ligand>
</feature>
<dbReference type="AlphaFoldDB" id="A0A371EXZ3"/>
<feature type="binding site" evidence="11">
    <location>
        <position position="447"/>
    </location>
    <ligand>
        <name>ATP</name>
        <dbReference type="ChEBI" id="CHEBI:30616"/>
    </ligand>
</feature>
<dbReference type="InterPro" id="IPR037013">
    <property type="entry name" value="GSH-S_sub-bd_sf"/>
</dbReference>
<dbReference type="GO" id="GO:0043295">
    <property type="term" value="F:glutathione binding"/>
    <property type="evidence" value="ECO:0007669"/>
    <property type="project" value="TreeGrafter"/>
</dbReference>
<dbReference type="NCBIfam" id="TIGR01986">
    <property type="entry name" value="glut_syn_euk"/>
    <property type="match status" value="1"/>
</dbReference>
<feature type="binding site" evidence="12">
    <location>
        <position position="206"/>
    </location>
    <ligand>
        <name>Mg(2+)</name>
        <dbReference type="ChEBI" id="CHEBI:18420"/>
    </ligand>
</feature>